<dbReference type="InterPro" id="IPR015421">
    <property type="entry name" value="PyrdxlP-dep_Trfase_major"/>
</dbReference>
<dbReference type="Proteomes" id="UP000272908">
    <property type="component" value="Unassembled WGS sequence"/>
</dbReference>
<dbReference type="EMBL" id="UIHC01000016">
    <property type="protein sequence ID" value="SUZ32189.1"/>
    <property type="molecule type" value="Genomic_DNA"/>
</dbReference>
<evidence type="ECO:0000313" key="12">
    <source>
        <dbReference type="Proteomes" id="UP000272908"/>
    </source>
</evidence>
<organism evidence="11 12">
    <name type="scientific">Roseinatronobacter ekhonensis</name>
    <dbReference type="NCBI Taxonomy" id="254356"/>
    <lineage>
        <taxon>Bacteria</taxon>
        <taxon>Pseudomonadati</taxon>
        <taxon>Pseudomonadota</taxon>
        <taxon>Alphaproteobacteria</taxon>
        <taxon>Rhodobacterales</taxon>
        <taxon>Paracoccaceae</taxon>
        <taxon>Roseinatronobacter</taxon>
    </lineage>
</organism>
<dbReference type="InterPro" id="IPR024169">
    <property type="entry name" value="SP_NH2Trfase/AEP_transaminase"/>
</dbReference>
<dbReference type="FunFam" id="3.90.1150.10:FF:000031">
    <property type="entry name" value="Serine--glyoxylate aminotransferase"/>
    <property type="match status" value="1"/>
</dbReference>
<dbReference type="EC" id="2.6.1.51" evidence="11"/>
<feature type="domain" description="Aminotransferase class V" evidence="10">
    <location>
        <begin position="10"/>
        <end position="292"/>
    </location>
</feature>
<evidence type="ECO:0000256" key="2">
    <source>
        <dbReference type="ARBA" id="ARBA00009236"/>
    </source>
</evidence>
<dbReference type="InterPro" id="IPR015422">
    <property type="entry name" value="PyrdxlP-dep_Trfase_small"/>
</dbReference>
<dbReference type="GO" id="GO:0019265">
    <property type="term" value="P:glycine biosynthetic process, by transamination of glyoxylate"/>
    <property type="evidence" value="ECO:0007669"/>
    <property type="project" value="TreeGrafter"/>
</dbReference>
<dbReference type="Gene3D" id="3.90.1150.10">
    <property type="entry name" value="Aspartate Aminotransferase, domain 1"/>
    <property type="match status" value="1"/>
</dbReference>
<keyword evidence="4 11" id="KW-0808">Transferase</keyword>
<feature type="modified residue" description="N6-(pyridoxal phosphate)lysine" evidence="7">
    <location>
        <position position="197"/>
    </location>
</feature>
<dbReference type="RefSeq" id="WP_121095046.1">
    <property type="nucleotide sequence ID" value="NZ_UIHC01000016.1"/>
</dbReference>
<dbReference type="SUPFAM" id="SSF53383">
    <property type="entry name" value="PLP-dependent transferases"/>
    <property type="match status" value="1"/>
</dbReference>
<evidence type="ECO:0000256" key="7">
    <source>
        <dbReference type="PIRSR" id="PIRSR000524-50"/>
    </source>
</evidence>
<comment type="similarity">
    <text evidence="2 8">Belongs to the class-V pyridoxal-phosphate-dependent aminotransferase family.</text>
</comment>
<gene>
    <name evidence="11" type="ORF">ROE7235_01943</name>
</gene>
<sequence>MTIGQTHLFTPGPTPIPEAVRRAMNVAAEDHRAPGFGALATEITAGLREILRMDGGNVFLFPGSGSAAWEAAITNTLNPGDRVLMARHGHFSVLWAQMAERLGLDVELIDVAWGAGCPVKEIERRLGADKDDSIKAVFVTHNETATGVTSDVAAVRRALDMSFHDALLFVDGVSSIGSIEFRMADWGVDLAVTGSQKGLMCPAGLGILGVSDKAMAAAKTATMRRAYFEFADMVNLQTEGFFPYTPPIPLLHGMRAAINLLQTEGMDNVIARHARMATGVRAAVQAWGLEMVAEHPTLYSNTVTAIRTPIHIDAREVIAIAHDELGASFGGGLGRLAGRVFRVGHLGWVNEGSLTGAVSMAEMALWRAGVDIELGAGIAAAQRYWSDGKRRDRPRVVESTPIAAE</sequence>
<dbReference type="InterPro" id="IPR015424">
    <property type="entry name" value="PyrdxlP-dep_Trfase"/>
</dbReference>
<dbReference type="Pfam" id="PF00266">
    <property type="entry name" value="Aminotran_5"/>
    <property type="match status" value="1"/>
</dbReference>
<evidence type="ECO:0000256" key="8">
    <source>
        <dbReference type="RuleBase" id="RU004075"/>
    </source>
</evidence>
<comment type="cofactor">
    <cofactor evidence="1 7 9">
        <name>pyridoxal 5'-phosphate</name>
        <dbReference type="ChEBI" id="CHEBI:597326"/>
    </cofactor>
</comment>
<dbReference type="Gene3D" id="3.40.640.10">
    <property type="entry name" value="Type I PLP-dependent aspartate aminotransferase-like (Major domain)"/>
    <property type="match status" value="1"/>
</dbReference>
<evidence type="ECO:0000256" key="5">
    <source>
        <dbReference type="ARBA" id="ARBA00022898"/>
    </source>
</evidence>
<proteinExistence type="inferred from homology"/>
<dbReference type="PROSITE" id="PS00595">
    <property type="entry name" value="AA_TRANSFER_CLASS_5"/>
    <property type="match status" value="1"/>
</dbReference>
<keyword evidence="11" id="KW-0670">Pyruvate</keyword>
<name>A0A3B0MRF7_9RHOB</name>
<keyword evidence="12" id="KW-1185">Reference proteome</keyword>
<feature type="binding site" evidence="6">
    <location>
        <position position="342"/>
    </location>
    <ligand>
        <name>substrate</name>
    </ligand>
</feature>
<evidence type="ECO:0000256" key="3">
    <source>
        <dbReference type="ARBA" id="ARBA00022576"/>
    </source>
</evidence>
<evidence type="ECO:0000256" key="6">
    <source>
        <dbReference type="PIRSR" id="PIRSR000524-1"/>
    </source>
</evidence>
<dbReference type="GO" id="GO:0004760">
    <property type="term" value="F:L-serine-pyruvate transaminase activity"/>
    <property type="evidence" value="ECO:0007669"/>
    <property type="project" value="UniProtKB-EC"/>
</dbReference>
<reference evidence="12" key="1">
    <citation type="submission" date="2018-08" db="EMBL/GenBank/DDBJ databases">
        <authorList>
            <person name="Rodrigo-Torres L."/>
            <person name="Arahal R. D."/>
            <person name="Lucena T."/>
        </authorList>
    </citation>
    <scope>NUCLEOTIDE SEQUENCE [LARGE SCALE GENOMIC DNA]</scope>
    <source>
        <strain evidence="12">CECT 7235</strain>
    </source>
</reference>
<accession>A0A3B0MRF7</accession>
<dbReference type="PANTHER" id="PTHR21152:SF24">
    <property type="entry name" value="ALANINE--GLYOXYLATE AMINOTRANSFERASE 1"/>
    <property type="match status" value="1"/>
</dbReference>
<keyword evidence="5 7" id="KW-0663">Pyridoxal phosphate</keyword>
<dbReference type="GO" id="GO:0008453">
    <property type="term" value="F:alanine-glyoxylate transaminase activity"/>
    <property type="evidence" value="ECO:0007669"/>
    <property type="project" value="TreeGrafter"/>
</dbReference>
<keyword evidence="3 11" id="KW-0032">Aminotransferase</keyword>
<dbReference type="FunFam" id="3.40.640.10:FF:000054">
    <property type="entry name" value="Serine--glyoxylate aminotransferase"/>
    <property type="match status" value="1"/>
</dbReference>
<evidence type="ECO:0000313" key="11">
    <source>
        <dbReference type="EMBL" id="SUZ32189.1"/>
    </source>
</evidence>
<dbReference type="AlphaFoldDB" id="A0A3B0MRF7"/>
<dbReference type="OrthoDB" id="389074at2"/>
<evidence type="ECO:0000256" key="9">
    <source>
        <dbReference type="RuleBase" id="RU004504"/>
    </source>
</evidence>
<protein>
    <submittedName>
        <fullName evidence="11">Serine-pyruvate aminotransferase</fullName>
        <ecNumber evidence="11">2.6.1.51</ecNumber>
    </submittedName>
</protein>
<evidence type="ECO:0000256" key="1">
    <source>
        <dbReference type="ARBA" id="ARBA00001933"/>
    </source>
</evidence>
<evidence type="ECO:0000256" key="4">
    <source>
        <dbReference type="ARBA" id="ARBA00022679"/>
    </source>
</evidence>
<evidence type="ECO:0000259" key="10">
    <source>
        <dbReference type="Pfam" id="PF00266"/>
    </source>
</evidence>
<dbReference type="InterPro" id="IPR020578">
    <property type="entry name" value="Aminotrans_V_PyrdxlP_BS"/>
</dbReference>
<dbReference type="PIRSF" id="PIRSF000524">
    <property type="entry name" value="SPT"/>
    <property type="match status" value="1"/>
</dbReference>
<dbReference type="InterPro" id="IPR000192">
    <property type="entry name" value="Aminotrans_V_dom"/>
</dbReference>
<dbReference type="PANTHER" id="PTHR21152">
    <property type="entry name" value="AMINOTRANSFERASE CLASS V"/>
    <property type="match status" value="1"/>
</dbReference>